<keyword evidence="11" id="KW-0865">Zymogen</keyword>
<evidence type="ECO:0000313" key="14">
    <source>
        <dbReference type="EMBL" id="SHI33329.1"/>
    </source>
</evidence>
<evidence type="ECO:0000256" key="11">
    <source>
        <dbReference type="ARBA" id="ARBA00023145"/>
    </source>
</evidence>
<dbReference type="SUPFAM" id="SSF55486">
    <property type="entry name" value="Metalloproteases ('zincins'), catalytic domain"/>
    <property type="match status" value="1"/>
</dbReference>
<gene>
    <name evidence="14" type="ORF">SAMN05444363_0100</name>
</gene>
<sequence length="915" mass="99983">MSLCAGFGFFVSGFSQSNGEIIQRYINANAQKYQLNNQESKDWNLENITSSETTGIENCYIKQSYQGIDIFQSYIYFWIKDKQVINNPSGFISELSSKVNTVQPQLNVVEGFSRALTQLGEANFNSNIIENQGNKYKLSNGLLSEDPINAKLVYYQTTEKSLRLAWSYEFYNQSNDHLWYVQIDAQDGNILEKRDLVLRCNHEVKNHSGHNHIKELDSEFQNNFFKTEAKSTFLTPGTTNYRVIPWNYESPNHSARQLITNPEATTVLAPSTLAASPNGWHNSNNTIGGGTTPTQFNSTRGNNVNVYSDFNDIDSPGSPATYTNSSTGTYPNLTFDYPYNGTGTSPKTYVNAANTNLFYMNNIMHDLWYQYGFNEVNRNFQTSNYGRKIDPNNPNNANYGGNDPVNAESQDGSFLATPTYNNANFATPGDGSRPRMQMFLWTSGRKFSNLTVTSGSLSGTSYQVIENAFNEGHIHLPIAPSALTGTLQLVNDGSPDTSDACTDTTTGASLPAGSMTGKIAVIRRGSCPFNLKVKAVQDAGAIAAIIVNNTAGTISMAGDNPAITIPAVSITQTEGEALISAISSGTVNVSLSSVDSYAYADGDFDNGIIAHEYGHGISTRLVGGGNALASPEQPGEGWSDWFWLMMQIKPGDTRNDARGIGTFAVGQPTNGDGIREYRYSTDMAVNPHTFGDTNNQWYTDNGVDYVNVHGLGSIWAVMLWDLAWNYIDKYGYSSNIYNGTAGNNKVMRLVVDALKLTPANPSLIDCRNAIIAADQASTGGQDYCMIWKTFARRGMGVNASSGTNSGIAGVQDQVEDFTEPAPGPNCTLSVSQFDNSDKITIYPNPSNGLVNIKINSFIGKATVQVIDLNGRVVYSLNSTEFNNEKSIDLSHLQAGVYAVKISGDELNYTKKIILN</sequence>
<dbReference type="Gene3D" id="2.60.40.3080">
    <property type="match status" value="1"/>
</dbReference>
<dbReference type="EMBL" id="FQZI01000001">
    <property type="protein sequence ID" value="SHI33329.1"/>
    <property type="molecule type" value="Genomic_DNA"/>
</dbReference>
<evidence type="ECO:0000256" key="2">
    <source>
        <dbReference type="ARBA" id="ARBA00004613"/>
    </source>
</evidence>
<evidence type="ECO:0000256" key="6">
    <source>
        <dbReference type="ARBA" id="ARBA00022723"/>
    </source>
</evidence>
<dbReference type="InterPro" id="IPR050371">
    <property type="entry name" value="Fungal_virulence_M36"/>
</dbReference>
<comment type="similarity">
    <text evidence="3">Belongs to the peptidase M36 family.</text>
</comment>
<evidence type="ECO:0000256" key="10">
    <source>
        <dbReference type="ARBA" id="ARBA00023049"/>
    </source>
</evidence>
<keyword evidence="8" id="KW-0378">Hydrolase</keyword>
<keyword evidence="15" id="KW-1185">Reference proteome</keyword>
<evidence type="ECO:0000256" key="8">
    <source>
        <dbReference type="ARBA" id="ARBA00022801"/>
    </source>
</evidence>
<comment type="cofactor">
    <cofactor evidence="1">
        <name>Zn(2+)</name>
        <dbReference type="ChEBI" id="CHEBI:29105"/>
    </cofactor>
</comment>
<dbReference type="PANTHER" id="PTHR33478">
    <property type="entry name" value="EXTRACELLULAR METALLOPROTEINASE MEP"/>
    <property type="match status" value="1"/>
</dbReference>
<evidence type="ECO:0000259" key="13">
    <source>
        <dbReference type="Pfam" id="PF18962"/>
    </source>
</evidence>
<evidence type="ECO:0000256" key="3">
    <source>
        <dbReference type="ARBA" id="ARBA00006006"/>
    </source>
</evidence>
<dbReference type="Gene3D" id="3.10.170.10">
    <property type="match status" value="1"/>
</dbReference>
<dbReference type="NCBIfam" id="TIGR04183">
    <property type="entry name" value="Por_Secre_tail"/>
    <property type="match status" value="1"/>
</dbReference>
<feature type="domain" description="Secretion system C-terminal sorting" evidence="13">
    <location>
        <begin position="841"/>
        <end position="913"/>
    </location>
</feature>
<keyword evidence="6" id="KW-0479">Metal-binding</keyword>
<keyword evidence="9" id="KW-0862">Zinc</keyword>
<dbReference type="InterPro" id="IPR027268">
    <property type="entry name" value="Peptidase_M4/M1_CTD_sf"/>
</dbReference>
<keyword evidence="10" id="KW-0482">Metalloprotease</keyword>
<keyword evidence="5" id="KW-0645">Protease</keyword>
<dbReference type="Pfam" id="PF18962">
    <property type="entry name" value="Por_Secre_tail"/>
    <property type="match status" value="1"/>
</dbReference>
<dbReference type="PANTHER" id="PTHR33478:SF1">
    <property type="entry name" value="EXTRACELLULAR METALLOPROTEINASE MEP"/>
    <property type="match status" value="1"/>
</dbReference>
<dbReference type="GO" id="GO:0005615">
    <property type="term" value="C:extracellular space"/>
    <property type="evidence" value="ECO:0007669"/>
    <property type="project" value="InterPro"/>
</dbReference>
<dbReference type="Gene3D" id="3.50.30.30">
    <property type="match status" value="1"/>
</dbReference>
<dbReference type="GO" id="GO:0006508">
    <property type="term" value="P:proteolysis"/>
    <property type="evidence" value="ECO:0007669"/>
    <property type="project" value="UniProtKB-KW"/>
</dbReference>
<dbReference type="GO" id="GO:0008270">
    <property type="term" value="F:zinc ion binding"/>
    <property type="evidence" value="ECO:0007669"/>
    <property type="project" value="InterPro"/>
</dbReference>
<dbReference type="InterPro" id="IPR046450">
    <property type="entry name" value="PA_dom_sf"/>
</dbReference>
<dbReference type="InterPro" id="IPR026444">
    <property type="entry name" value="Secre_tail"/>
</dbReference>
<dbReference type="InterPro" id="IPR003137">
    <property type="entry name" value="PA_domain"/>
</dbReference>
<dbReference type="Pfam" id="PF02225">
    <property type="entry name" value="PA"/>
    <property type="match status" value="1"/>
</dbReference>
<reference evidence="15" key="1">
    <citation type="submission" date="2016-11" db="EMBL/GenBank/DDBJ databases">
        <authorList>
            <person name="Varghese N."/>
            <person name="Submissions S."/>
        </authorList>
    </citation>
    <scope>NUCLEOTIDE SEQUENCE [LARGE SCALE GENOMIC DNA]</scope>
    <source>
        <strain evidence="15">DSM 18829</strain>
    </source>
</reference>
<dbReference type="CDD" id="cd04818">
    <property type="entry name" value="PA_subtilisin_1"/>
    <property type="match status" value="1"/>
</dbReference>
<evidence type="ECO:0000256" key="5">
    <source>
        <dbReference type="ARBA" id="ARBA00022670"/>
    </source>
</evidence>
<comment type="subcellular location">
    <subcellularLocation>
        <location evidence="2">Secreted</location>
    </subcellularLocation>
</comment>
<dbReference type="STRING" id="415425.SAMN05444363_0100"/>
<evidence type="ECO:0000256" key="4">
    <source>
        <dbReference type="ARBA" id="ARBA00022525"/>
    </source>
</evidence>
<dbReference type="InterPro" id="IPR001842">
    <property type="entry name" value="Peptidase_M36"/>
</dbReference>
<proteinExistence type="inferred from homology"/>
<dbReference type="SUPFAM" id="SSF52025">
    <property type="entry name" value="PA domain"/>
    <property type="match status" value="1"/>
</dbReference>
<dbReference type="Gene3D" id="1.10.390.10">
    <property type="entry name" value="Neutral Protease Domain 2"/>
    <property type="match status" value="1"/>
</dbReference>
<evidence type="ECO:0000313" key="15">
    <source>
        <dbReference type="Proteomes" id="UP000184488"/>
    </source>
</evidence>
<dbReference type="GO" id="GO:0004222">
    <property type="term" value="F:metalloendopeptidase activity"/>
    <property type="evidence" value="ECO:0007669"/>
    <property type="project" value="InterPro"/>
</dbReference>
<dbReference type="Pfam" id="PF02128">
    <property type="entry name" value="Peptidase_M36"/>
    <property type="match status" value="1"/>
</dbReference>
<name>A0A1M6AA43_9FLAO</name>
<evidence type="ECO:0000259" key="12">
    <source>
        <dbReference type="Pfam" id="PF02225"/>
    </source>
</evidence>
<dbReference type="CDD" id="cd09596">
    <property type="entry name" value="M36"/>
    <property type="match status" value="1"/>
</dbReference>
<evidence type="ECO:0000256" key="9">
    <source>
        <dbReference type="ARBA" id="ARBA00022833"/>
    </source>
</evidence>
<dbReference type="OrthoDB" id="5377264at2"/>
<keyword evidence="7" id="KW-0732">Signal</keyword>
<organism evidence="14 15">
    <name type="scientific">Flavobacterium terrae</name>
    <dbReference type="NCBI Taxonomy" id="415425"/>
    <lineage>
        <taxon>Bacteria</taxon>
        <taxon>Pseudomonadati</taxon>
        <taxon>Bacteroidota</taxon>
        <taxon>Flavobacteriia</taxon>
        <taxon>Flavobacteriales</taxon>
        <taxon>Flavobacteriaceae</taxon>
        <taxon>Flavobacterium</taxon>
    </lineage>
</organism>
<accession>A0A1M6AA43</accession>
<feature type="domain" description="PA" evidence="12">
    <location>
        <begin position="486"/>
        <end position="578"/>
    </location>
</feature>
<dbReference type="AlphaFoldDB" id="A0A1M6AA43"/>
<dbReference type="Proteomes" id="UP000184488">
    <property type="component" value="Unassembled WGS sequence"/>
</dbReference>
<dbReference type="NCBIfam" id="NF038113">
    <property type="entry name" value="T9SSA_dep_M36"/>
    <property type="match status" value="1"/>
</dbReference>
<evidence type="ECO:0000256" key="1">
    <source>
        <dbReference type="ARBA" id="ARBA00001947"/>
    </source>
</evidence>
<evidence type="ECO:0000256" key="7">
    <source>
        <dbReference type="ARBA" id="ARBA00022729"/>
    </source>
</evidence>
<protein>
    <submittedName>
        <fullName evidence="14">Por secretion system C-terminal sorting domain-containing protein</fullName>
    </submittedName>
</protein>
<keyword evidence="4" id="KW-0964">Secreted</keyword>